<reference evidence="2 3" key="1">
    <citation type="submission" date="2017-12" db="EMBL/GenBank/DDBJ databases">
        <authorList>
            <person name="Pombert J.-F."/>
            <person name="Haag K.L."/>
            <person name="Ebert D."/>
        </authorList>
    </citation>
    <scope>NUCLEOTIDE SEQUENCE [LARGE SCALE GENOMIC DNA]</scope>
    <source>
        <strain evidence="2">IL-BN-2</strain>
    </source>
</reference>
<comment type="caution">
    <text evidence="2">The sequence shown here is derived from an EMBL/GenBank/DDBJ whole genome shotgun (WGS) entry which is preliminary data.</text>
</comment>
<feature type="region of interest" description="Disordered" evidence="1">
    <location>
        <begin position="372"/>
        <end position="425"/>
    </location>
</feature>
<accession>A0A4Q9LL05</accession>
<dbReference type="VEuPathDB" id="MicrosporidiaDB:CWI36_1841p0020"/>
<proteinExistence type="predicted"/>
<evidence type="ECO:0000256" key="1">
    <source>
        <dbReference type="SAM" id="MobiDB-lite"/>
    </source>
</evidence>
<dbReference type="VEuPathDB" id="MicrosporidiaDB:CWI39_0269p0010"/>
<protein>
    <submittedName>
        <fullName evidence="2">Uncharacterized protein</fullName>
    </submittedName>
</protein>
<organism evidence="2 3">
    <name type="scientific">Hamiltosporidium magnivora</name>
    <dbReference type="NCBI Taxonomy" id="148818"/>
    <lineage>
        <taxon>Eukaryota</taxon>
        <taxon>Fungi</taxon>
        <taxon>Fungi incertae sedis</taxon>
        <taxon>Microsporidia</taxon>
        <taxon>Dubosqiidae</taxon>
        <taxon>Hamiltosporidium</taxon>
    </lineage>
</organism>
<name>A0A4Q9LL05_9MICR</name>
<dbReference type="AlphaFoldDB" id="A0A4Q9LL05"/>
<dbReference type="EMBL" id="PIXR01000269">
    <property type="protein sequence ID" value="TBU07790.1"/>
    <property type="molecule type" value="Genomic_DNA"/>
</dbReference>
<dbReference type="Proteomes" id="UP000293045">
    <property type="component" value="Unassembled WGS sequence"/>
</dbReference>
<evidence type="ECO:0000313" key="3">
    <source>
        <dbReference type="Proteomes" id="UP000293045"/>
    </source>
</evidence>
<evidence type="ECO:0000313" key="2">
    <source>
        <dbReference type="EMBL" id="TBU07790.1"/>
    </source>
</evidence>
<sequence>MTKYDKICSYEYLLLENHKYFESEATDEILKFILAKKTEEFHIIFALIKSNKISSGFVFHVSIAIYDNFCIGIKFMNAYYEIPIKSIFSNIHSPSINSHIKEYYIQKHISKFIFHQIVIFKRFINKIMSNRKSIFSVPIFSDIIFFKNTDHDFISRILLRQEYSYENDYYLLINNLKINRKHNEFNETDKLNNILKYSFTNTIFKSIRNISFKRVEISDISKKYLPHKNYKNQIIAKEIYICNQIKYLNIYDIFLSNFQDDYEIEDKNNEYTNILGYGSANIDIVTFSKIDKPEKIKKSLQEYCYLIIRDRQINLEYHFEFTYKRYNNELIDISLNLSIPSFSADITLKNKISFMLNFVKEYRKSNFSLNINSSNKNTNMNNNNNNNTKNINSSNKNTNMNNNNNGNNNDNNNNNTNNNNTNNMNLILNLLSY</sequence>
<gene>
    <name evidence="2" type="ORF">CWI39_0269p0010</name>
</gene>